<keyword evidence="2" id="KW-1185">Reference proteome</keyword>
<evidence type="ECO:0000313" key="2">
    <source>
        <dbReference type="Proteomes" id="UP000238937"/>
    </source>
</evidence>
<dbReference type="Proteomes" id="UP000238937">
    <property type="component" value="Unassembled WGS sequence"/>
</dbReference>
<proteinExistence type="predicted"/>
<accession>A0A2T1FB99</accession>
<evidence type="ECO:0000313" key="1">
    <source>
        <dbReference type="EMBL" id="PSB42270.1"/>
    </source>
</evidence>
<gene>
    <name evidence="1" type="ORF">C7B77_26825</name>
</gene>
<protein>
    <submittedName>
        <fullName evidence="1">Uncharacterized protein</fullName>
    </submittedName>
</protein>
<dbReference type="AlphaFoldDB" id="A0A2T1FB99"/>
<name>A0A2T1FB99_9CYAN</name>
<dbReference type="EMBL" id="PVWO01000592">
    <property type="protein sequence ID" value="PSB42270.1"/>
    <property type="molecule type" value="Genomic_DNA"/>
</dbReference>
<dbReference type="OrthoDB" id="572726at2"/>
<comment type="caution">
    <text evidence="1">The sequence shown here is derived from an EMBL/GenBank/DDBJ whole genome shotgun (WGS) entry which is preliminary data.</text>
</comment>
<organism evidence="1 2">
    <name type="scientific">Chamaesiphon polymorphus CCALA 037</name>
    <dbReference type="NCBI Taxonomy" id="2107692"/>
    <lineage>
        <taxon>Bacteria</taxon>
        <taxon>Bacillati</taxon>
        <taxon>Cyanobacteriota</taxon>
        <taxon>Cyanophyceae</taxon>
        <taxon>Gomontiellales</taxon>
        <taxon>Chamaesiphonaceae</taxon>
        <taxon>Chamaesiphon</taxon>
    </lineage>
</organism>
<reference evidence="1 2" key="1">
    <citation type="submission" date="2018-03" db="EMBL/GenBank/DDBJ databases">
        <title>The ancient ancestry and fast evolution of plastids.</title>
        <authorList>
            <person name="Moore K.R."/>
            <person name="Magnabosco C."/>
            <person name="Momper L."/>
            <person name="Gold D.A."/>
            <person name="Bosak T."/>
            <person name="Fournier G.P."/>
        </authorList>
    </citation>
    <scope>NUCLEOTIDE SEQUENCE [LARGE SCALE GENOMIC DNA]</scope>
    <source>
        <strain evidence="1 2">CCALA 037</strain>
    </source>
</reference>
<sequence>MKLLAAKVTSARQVNTKHGQKAVLNVVTGTGEEIAIWRPAGDIEILGRKSGESVSIAIDAKGKASLVEHCSTVPQPAAQAQPMGFAVEPIPETTRSAEIADYIQRLGKLYGYCCAT</sequence>
<dbReference type="RefSeq" id="WP_106312221.1">
    <property type="nucleotide sequence ID" value="NZ_PVWO01000592.1"/>
</dbReference>